<evidence type="ECO:0000313" key="2">
    <source>
        <dbReference type="Proteomes" id="UP000594638"/>
    </source>
</evidence>
<dbReference type="Proteomes" id="UP000594638">
    <property type="component" value="Unassembled WGS sequence"/>
</dbReference>
<keyword evidence="2" id="KW-1185">Reference proteome</keyword>
<dbReference type="AlphaFoldDB" id="A0A8S0T1Z0"/>
<sequence>MALNQEENLSSGIKFENEGFLEGCQNTERENSKRCDDLNFDNVYEVIGDLLFHDSNFPGDSFDMVRKIGSLDAAIIRCIEAFDRETCGWFKTKETTEAMKVDDNKKFASVGSTLASAEWSYEGCNALNGDLEDFLPFGFDRYCLSSCNLGHERKGLKKDGTRAGKDCANTILPSSPLNLDVNLPRDPFGMDDLDSTTVWIEDFGSEGHDLETEETLEAKKVASVGSILGSNLGRYMDDYIKFSFAKHCLPRCDAAVQRKGLEKDCILAEKDVTPPDCLFFDFGYLGMGNTAEGVCKSQCNAVKIDPLPWRNIHIDHPLNEKITDDDLLRITNQAQGTLQSLSLVECINITATGLRRIFLSNPGLSKVSVVLKGETMIVNKEGYIGHFKERRPAMTIDLNLPADDSQSELSYEDTASDKVYEGFFTDDPFGSGCLPEDRSQSEMPCDYFGEGINTSSPDDYPTDPFGVDWRKGEFVESILDRVFN</sequence>
<proteinExistence type="predicted"/>
<gene>
    <name evidence="1" type="ORF">OLEA9_A080813</name>
</gene>
<name>A0A8S0T1Z0_OLEEU</name>
<protein>
    <submittedName>
        <fullName evidence="1">Uncharacterized protein</fullName>
    </submittedName>
</protein>
<organism evidence="1 2">
    <name type="scientific">Olea europaea subsp. europaea</name>
    <dbReference type="NCBI Taxonomy" id="158383"/>
    <lineage>
        <taxon>Eukaryota</taxon>
        <taxon>Viridiplantae</taxon>
        <taxon>Streptophyta</taxon>
        <taxon>Embryophyta</taxon>
        <taxon>Tracheophyta</taxon>
        <taxon>Spermatophyta</taxon>
        <taxon>Magnoliopsida</taxon>
        <taxon>eudicotyledons</taxon>
        <taxon>Gunneridae</taxon>
        <taxon>Pentapetalae</taxon>
        <taxon>asterids</taxon>
        <taxon>lamiids</taxon>
        <taxon>Lamiales</taxon>
        <taxon>Oleaceae</taxon>
        <taxon>Oleeae</taxon>
        <taxon>Olea</taxon>
    </lineage>
</organism>
<comment type="caution">
    <text evidence="1">The sequence shown here is derived from an EMBL/GenBank/DDBJ whole genome shotgun (WGS) entry which is preliminary data.</text>
</comment>
<dbReference type="Gramene" id="OE9A080813T1">
    <property type="protein sequence ID" value="OE9A080813C1"/>
    <property type="gene ID" value="OE9A080813"/>
</dbReference>
<dbReference type="EMBL" id="CACTIH010005635">
    <property type="protein sequence ID" value="CAA2999480.1"/>
    <property type="molecule type" value="Genomic_DNA"/>
</dbReference>
<reference evidence="1 2" key="1">
    <citation type="submission" date="2019-12" db="EMBL/GenBank/DDBJ databases">
        <authorList>
            <person name="Alioto T."/>
            <person name="Alioto T."/>
            <person name="Gomez Garrido J."/>
        </authorList>
    </citation>
    <scope>NUCLEOTIDE SEQUENCE [LARGE SCALE GENOMIC DNA]</scope>
</reference>
<accession>A0A8S0T1Z0</accession>
<dbReference type="Gramene" id="OE9A080813T2">
    <property type="protein sequence ID" value="OE9A080813C2"/>
    <property type="gene ID" value="OE9A080813"/>
</dbReference>
<evidence type="ECO:0000313" key="1">
    <source>
        <dbReference type="EMBL" id="CAA2999480.1"/>
    </source>
</evidence>
<dbReference type="OrthoDB" id="10361060at2759"/>